<organism evidence="3 4">
    <name type="scientific">Novosphingobium resinovorum</name>
    <dbReference type="NCBI Taxonomy" id="158500"/>
    <lineage>
        <taxon>Bacteria</taxon>
        <taxon>Pseudomonadati</taxon>
        <taxon>Pseudomonadota</taxon>
        <taxon>Alphaproteobacteria</taxon>
        <taxon>Sphingomonadales</taxon>
        <taxon>Sphingomonadaceae</taxon>
        <taxon>Novosphingobium</taxon>
    </lineage>
</organism>
<evidence type="ECO:0000259" key="2">
    <source>
        <dbReference type="PROSITE" id="PS50110"/>
    </source>
</evidence>
<feature type="domain" description="Response regulatory" evidence="2">
    <location>
        <begin position="1"/>
        <end position="63"/>
    </location>
</feature>
<comment type="caution">
    <text evidence="1">Lacks conserved residue(s) required for the propagation of feature annotation.</text>
</comment>
<dbReference type="InterPro" id="IPR011006">
    <property type="entry name" value="CheY-like_superfamily"/>
</dbReference>
<dbReference type="EMBL" id="JFYZ01000040">
    <property type="protein sequence ID" value="EZP74931.1"/>
    <property type="molecule type" value="Genomic_DNA"/>
</dbReference>
<evidence type="ECO:0000313" key="3">
    <source>
        <dbReference type="EMBL" id="EZP74931.1"/>
    </source>
</evidence>
<dbReference type="GO" id="GO:0000160">
    <property type="term" value="P:phosphorelay signal transduction system"/>
    <property type="evidence" value="ECO:0007669"/>
    <property type="project" value="InterPro"/>
</dbReference>
<dbReference type="InterPro" id="IPR013785">
    <property type="entry name" value="Aldolase_TIM"/>
</dbReference>
<gene>
    <name evidence="3" type="ORF">BV97_04669</name>
</gene>
<dbReference type="Gene3D" id="3.20.20.70">
    <property type="entry name" value="Aldolase class I"/>
    <property type="match status" value="1"/>
</dbReference>
<dbReference type="eggNOG" id="COG2197">
    <property type="taxonomic scope" value="Bacteria"/>
</dbReference>
<dbReference type="RefSeq" id="WP_236727454.1">
    <property type="nucleotide sequence ID" value="NZ_JFYZ01000040.1"/>
</dbReference>
<sequence length="73" mass="7612">MPKASGAEAIATILADDPAARIIVLSTYAGDASATRALKMGAAGYLLKSNARKVPSTPHIASAYRERIKLLKS</sequence>
<dbReference type="AlphaFoldDB" id="A0A031JL16"/>
<protein>
    <submittedName>
        <fullName evidence="3">Two component LuxR family transcriptional regulator</fullName>
    </submittedName>
</protein>
<dbReference type="Pfam" id="PF00072">
    <property type="entry name" value="Response_reg"/>
    <property type="match status" value="1"/>
</dbReference>
<dbReference type="Proteomes" id="UP000024329">
    <property type="component" value="Unassembled WGS sequence"/>
</dbReference>
<evidence type="ECO:0000313" key="4">
    <source>
        <dbReference type="Proteomes" id="UP000024329"/>
    </source>
</evidence>
<name>A0A031JL16_9SPHN</name>
<evidence type="ECO:0000256" key="1">
    <source>
        <dbReference type="PROSITE-ProRule" id="PRU00169"/>
    </source>
</evidence>
<accession>A0A031JL16</accession>
<reference evidence="3 4" key="1">
    <citation type="submission" date="2014-03" db="EMBL/GenBank/DDBJ databases">
        <title>Whole genome sequence of Novosphingobium resinovorum KF1.</title>
        <authorList>
            <person name="Gan H.M."/>
            <person name="Gan H.Y."/>
            <person name="Chew T.H."/>
            <person name="Savka M.A."/>
        </authorList>
    </citation>
    <scope>NUCLEOTIDE SEQUENCE [LARGE SCALE GENOMIC DNA]</scope>
    <source>
        <strain evidence="3 4">KF1</strain>
    </source>
</reference>
<dbReference type="PROSITE" id="PS50110">
    <property type="entry name" value="RESPONSE_REGULATORY"/>
    <property type="match status" value="1"/>
</dbReference>
<dbReference type="InterPro" id="IPR001789">
    <property type="entry name" value="Sig_transdc_resp-reg_receiver"/>
</dbReference>
<dbReference type="SUPFAM" id="SSF52172">
    <property type="entry name" value="CheY-like"/>
    <property type="match status" value="1"/>
</dbReference>
<comment type="caution">
    <text evidence="3">The sequence shown here is derived from an EMBL/GenBank/DDBJ whole genome shotgun (WGS) entry which is preliminary data.</text>
</comment>
<proteinExistence type="predicted"/>